<dbReference type="Gene3D" id="2.60.40.420">
    <property type="entry name" value="Cupredoxins - blue copper proteins"/>
    <property type="match status" value="3"/>
</dbReference>
<feature type="region of interest" description="Disordered" evidence="8">
    <location>
        <begin position="74"/>
        <end position="94"/>
    </location>
</feature>
<dbReference type="RefSeq" id="WP_205349485.1">
    <property type="nucleotide sequence ID" value="NZ_JAFEUP010000005.1"/>
</dbReference>
<feature type="domain" description="Plastocyanin-like" evidence="10">
    <location>
        <begin position="476"/>
        <end position="589"/>
    </location>
</feature>
<evidence type="ECO:0000256" key="2">
    <source>
        <dbReference type="ARBA" id="ARBA00022723"/>
    </source>
</evidence>
<comment type="subunit">
    <text evidence="1">Monomer.</text>
</comment>
<dbReference type="EMBL" id="JAFEUP010000005">
    <property type="protein sequence ID" value="MBM7062292.1"/>
    <property type="molecule type" value="Genomic_DNA"/>
</dbReference>
<dbReference type="InterPro" id="IPR011706">
    <property type="entry name" value="Cu-oxidase_C"/>
</dbReference>
<dbReference type="PANTHER" id="PTHR48267:SF1">
    <property type="entry name" value="BILIRUBIN OXIDASE"/>
    <property type="match status" value="1"/>
</dbReference>
<dbReference type="InterPro" id="IPR045087">
    <property type="entry name" value="Cu-oxidase_fam"/>
</dbReference>
<evidence type="ECO:0000256" key="4">
    <source>
        <dbReference type="ARBA" id="ARBA00041027"/>
    </source>
</evidence>
<organism evidence="11 12">
    <name type="scientific">Zestomonas insulae</name>
    <dbReference type="NCBI Taxonomy" id="2809017"/>
    <lineage>
        <taxon>Bacteria</taxon>
        <taxon>Pseudomonadati</taxon>
        <taxon>Pseudomonadota</taxon>
        <taxon>Gammaproteobacteria</taxon>
        <taxon>Pseudomonadales</taxon>
        <taxon>Pseudomonadaceae</taxon>
        <taxon>Zestomonas</taxon>
    </lineage>
</organism>
<protein>
    <recommendedName>
        <fullName evidence="4">Multicopper oxidase CueO</fullName>
        <ecNumber evidence="3">1.16.3.4</ecNumber>
    </recommendedName>
    <alternativeName>
        <fullName evidence="5">Copper efflux oxidase</fullName>
    </alternativeName>
    <alternativeName>
        <fullName evidence="6">Cuprous oxidase</fullName>
    </alternativeName>
</protein>
<comment type="catalytic activity">
    <reaction evidence="7">
        <text>4 Cu(+) + O2 + 4 H(+) = 4 Cu(2+) + 2 H2O</text>
        <dbReference type="Rhea" id="RHEA:30083"/>
        <dbReference type="ChEBI" id="CHEBI:15377"/>
        <dbReference type="ChEBI" id="CHEBI:15378"/>
        <dbReference type="ChEBI" id="CHEBI:15379"/>
        <dbReference type="ChEBI" id="CHEBI:29036"/>
        <dbReference type="ChEBI" id="CHEBI:49552"/>
        <dbReference type="EC" id="1.16.3.4"/>
    </reaction>
    <physiologicalReaction direction="left-to-right" evidence="7">
        <dbReference type="Rhea" id="RHEA:30084"/>
    </physiologicalReaction>
</comment>
<dbReference type="SUPFAM" id="SSF49503">
    <property type="entry name" value="Cupredoxins"/>
    <property type="match status" value="3"/>
</dbReference>
<name>A0ABS2IGU4_9GAMM</name>
<accession>A0ABS2IGU4</accession>
<evidence type="ECO:0000259" key="10">
    <source>
        <dbReference type="Pfam" id="PF07731"/>
    </source>
</evidence>
<dbReference type="InterPro" id="IPR008972">
    <property type="entry name" value="Cupredoxin"/>
</dbReference>
<dbReference type="PANTHER" id="PTHR48267">
    <property type="entry name" value="CUPREDOXIN SUPERFAMILY PROTEIN"/>
    <property type="match status" value="1"/>
</dbReference>
<keyword evidence="9" id="KW-0732">Signal</keyword>
<dbReference type="PROSITE" id="PS00080">
    <property type="entry name" value="MULTICOPPER_OXIDASE2"/>
    <property type="match status" value="1"/>
</dbReference>
<proteinExistence type="predicted"/>
<dbReference type="Proteomes" id="UP000717995">
    <property type="component" value="Unassembled WGS sequence"/>
</dbReference>
<reference evidence="11 12" key="1">
    <citation type="submission" date="2021-02" db="EMBL/GenBank/DDBJ databases">
        <authorList>
            <person name="Lee D.-H."/>
        </authorList>
    </citation>
    <scope>NUCLEOTIDE SEQUENCE [LARGE SCALE GENOMIC DNA]</scope>
    <source>
        <strain evidence="11 12">UL073</strain>
    </source>
</reference>
<dbReference type="InterPro" id="IPR002355">
    <property type="entry name" value="Cu_oxidase_Cu_BS"/>
</dbReference>
<feature type="chain" id="PRO_5047056767" description="Multicopper oxidase CueO" evidence="9">
    <location>
        <begin position="39"/>
        <end position="593"/>
    </location>
</feature>
<evidence type="ECO:0000256" key="6">
    <source>
        <dbReference type="ARBA" id="ARBA00043090"/>
    </source>
</evidence>
<dbReference type="EC" id="1.16.3.4" evidence="3"/>
<feature type="signal peptide" evidence="9">
    <location>
        <begin position="1"/>
        <end position="38"/>
    </location>
</feature>
<sequence length="593" mass="66763">MKNLGNQREPPPSRRAFLRYSAAALASPWLLRGLPVQAASGPGKVAPSPPTTPWLDELPPLRRLLPLNLDDFDPAPTLDANNHGGRGPEAGRNRHQRYEAITAQFGISYYEMHARQGLWQFHSEYPPQPIWGYCTRDARRGLIEPPSIPGPLFIARYGKPAMCRIYNDLPATASDGIGTPEISTHLHNLHSPSESDGFPGDYYSAGKSGPTLGGPGSFKDHFYPNLYAGYGQYPPLGDPREALGTLWYHDHCLDFTAPNTYKGLFGLYLLYDDLDSGDESTGLRLPSGDYDYPLTFIDRRFDASGRLVFDQFNPEGTLGDKVVVNGKIEPYLRVKARKYRFRLLDAGPPRFYSFVIADAGGRQLLPFDLIANDGNLLPKPLRQQTSVSIATAERADIVVDFKGFEGRELYLFNRLRQTSTRLPDDLEIPGTPVLKFIVGASAPDFSQVPDTLRELPPISAAELKRAKVRRWVFARKGGMWTINDQLVDVTQPRAIIPQGSGEIWELVNPGGGWQHPIHIHFEEGQILEKRLGNKVVPIPPRQQGRKDVYLLEENTTLRLFMRFRDFDGKYVMHCHNMIHEDHAMMLRWDIQKV</sequence>
<dbReference type="Pfam" id="PF07731">
    <property type="entry name" value="Cu-oxidase_2"/>
    <property type="match status" value="1"/>
</dbReference>
<evidence type="ECO:0000313" key="12">
    <source>
        <dbReference type="Proteomes" id="UP000717995"/>
    </source>
</evidence>
<evidence type="ECO:0000313" key="11">
    <source>
        <dbReference type="EMBL" id="MBM7062292.1"/>
    </source>
</evidence>
<dbReference type="InterPro" id="IPR006311">
    <property type="entry name" value="TAT_signal"/>
</dbReference>
<keyword evidence="2" id="KW-0479">Metal-binding</keyword>
<keyword evidence="12" id="KW-1185">Reference proteome</keyword>
<dbReference type="PROSITE" id="PS51318">
    <property type="entry name" value="TAT"/>
    <property type="match status" value="1"/>
</dbReference>
<evidence type="ECO:0000256" key="7">
    <source>
        <dbReference type="ARBA" id="ARBA00048092"/>
    </source>
</evidence>
<evidence type="ECO:0000256" key="3">
    <source>
        <dbReference type="ARBA" id="ARBA00038978"/>
    </source>
</evidence>
<gene>
    <name evidence="11" type="ORF">JQX08_16395</name>
</gene>
<evidence type="ECO:0000256" key="9">
    <source>
        <dbReference type="SAM" id="SignalP"/>
    </source>
</evidence>
<evidence type="ECO:0000256" key="5">
    <source>
        <dbReference type="ARBA" id="ARBA00042896"/>
    </source>
</evidence>
<dbReference type="CDD" id="cd13889">
    <property type="entry name" value="CuRO_3_BOD"/>
    <property type="match status" value="1"/>
</dbReference>
<evidence type="ECO:0000256" key="1">
    <source>
        <dbReference type="ARBA" id="ARBA00011245"/>
    </source>
</evidence>
<comment type="caution">
    <text evidence="11">The sequence shown here is derived from an EMBL/GenBank/DDBJ whole genome shotgun (WGS) entry which is preliminary data.</text>
</comment>
<evidence type="ECO:0000256" key="8">
    <source>
        <dbReference type="SAM" id="MobiDB-lite"/>
    </source>
</evidence>